<proteinExistence type="predicted"/>
<dbReference type="PANTHER" id="PTHR12729:SF5">
    <property type="entry name" value="TRNAHIS GUANYLYLTRANSFERASE CATALYTIC DOMAIN-CONTAINING PROTEIN"/>
    <property type="match status" value="1"/>
</dbReference>
<reference evidence="2" key="1">
    <citation type="submission" date="2020-01" db="EMBL/GenBank/DDBJ databases">
        <title>Development of genomics and gene disruption for Polysphondylium violaceum indicates a role for the polyketide synthase stlB in stalk morphogenesis.</title>
        <authorList>
            <person name="Narita B."/>
            <person name="Kawabe Y."/>
            <person name="Kin K."/>
            <person name="Saito T."/>
            <person name="Gibbs R."/>
            <person name="Kuspa A."/>
            <person name="Muzny D."/>
            <person name="Queller D."/>
            <person name="Richards S."/>
            <person name="Strassman J."/>
            <person name="Sucgang R."/>
            <person name="Worley K."/>
            <person name="Schaap P."/>
        </authorList>
    </citation>
    <scope>NUCLEOTIDE SEQUENCE</scope>
    <source>
        <strain evidence="2">QSvi11</strain>
    </source>
</reference>
<organism evidence="2 3">
    <name type="scientific">Polysphondylium violaceum</name>
    <dbReference type="NCBI Taxonomy" id="133409"/>
    <lineage>
        <taxon>Eukaryota</taxon>
        <taxon>Amoebozoa</taxon>
        <taxon>Evosea</taxon>
        <taxon>Eumycetozoa</taxon>
        <taxon>Dictyostelia</taxon>
        <taxon>Dictyosteliales</taxon>
        <taxon>Dictyosteliaceae</taxon>
        <taxon>Polysphondylium</taxon>
    </lineage>
</organism>
<dbReference type="GO" id="GO:0000287">
    <property type="term" value="F:magnesium ion binding"/>
    <property type="evidence" value="ECO:0007669"/>
    <property type="project" value="InterPro"/>
</dbReference>
<dbReference type="Gene3D" id="3.30.70.3000">
    <property type="match status" value="1"/>
</dbReference>
<dbReference type="AlphaFoldDB" id="A0A8J4V0J9"/>
<accession>A0A8J4V0J9</accession>
<dbReference type="InterPro" id="IPR007537">
    <property type="entry name" value="tRNAHis_GuaTrfase_Thg1"/>
</dbReference>
<dbReference type="InterPro" id="IPR038469">
    <property type="entry name" value="tRNAHis_GuaTrfase_Thg1_sf"/>
</dbReference>
<protein>
    <recommendedName>
        <fullName evidence="1">tRNAHis guanylyltransferase catalytic domain-containing protein</fullName>
    </recommendedName>
</protein>
<dbReference type="Proteomes" id="UP000695562">
    <property type="component" value="Unassembled WGS sequence"/>
</dbReference>
<evidence type="ECO:0000313" key="2">
    <source>
        <dbReference type="EMBL" id="KAF2069317.1"/>
    </source>
</evidence>
<dbReference type="EMBL" id="AJWJ01000689">
    <property type="protein sequence ID" value="KAF2069317.1"/>
    <property type="molecule type" value="Genomic_DNA"/>
</dbReference>
<comment type="caution">
    <text evidence="2">The sequence shown here is derived from an EMBL/GenBank/DDBJ whole genome shotgun (WGS) entry which is preliminary data.</text>
</comment>
<name>A0A8J4V0J9_9MYCE</name>
<dbReference type="Pfam" id="PF04446">
    <property type="entry name" value="Thg1"/>
    <property type="match status" value="1"/>
</dbReference>
<evidence type="ECO:0000259" key="1">
    <source>
        <dbReference type="Pfam" id="PF04446"/>
    </source>
</evidence>
<evidence type="ECO:0000313" key="3">
    <source>
        <dbReference type="Proteomes" id="UP000695562"/>
    </source>
</evidence>
<gene>
    <name evidence="2" type="ORF">CYY_009363</name>
</gene>
<dbReference type="PANTHER" id="PTHR12729">
    <property type="entry name" value="TRNA(HIS) GUANYLYLTRANSFERASE-RELATED"/>
    <property type="match status" value="1"/>
</dbReference>
<dbReference type="InterPro" id="IPR024956">
    <property type="entry name" value="tRNAHis_GuaTrfase_cat"/>
</dbReference>
<dbReference type="OrthoDB" id="20262at2759"/>
<dbReference type="GO" id="GO:0008193">
    <property type="term" value="F:tRNA guanylyltransferase activity"/>
    <property type="evidence" value="ECO:0007669"/>
    <property type="project" value="InterPro"/>
</dbReference>
<feature type="domain" description="tRNAHis guanylyltransferase catalytic" evidence="1">
    <location>
        <begin position="25"/>
        <end position="163"/>
    </location>
</feature>
<keyword evidence="3" id="KW-1185">Reference proteome</keyword>
<dbReference type="GO" id="GO:0006400">
    <property type="term" value="P:tRNA modification"/>
    <property type="evidence" value="ECO:0007669"/>
    <property type="project" value="InterPro"/>
</dbReference>
<sequence length="281" mass="32819">MFKINTPKIIQQCKRYYTNGIQNKFNEIEKSFDFVLPPYQATIIRLDGKSFGKMTDNIKLNKPHDNRFHEAMLDASMALCNHFIGTQLVYSFSDEINLLLYSNYPSKQFLSNRIQKLVSISSSIASVHFSNKLESLLNNDKQSQQQQQQQIYSFFDSRVFVLPFEDVNEYFANRQKRCYANCLNSIISSNRNGNGKGNENVLGRKLKFQQEYIEKDLLISLDQYPDHFQKGFLITKSINENDDSVKWICSTSTQSTNNNNNDNSKLTWFHKDPNYIYNLIK</sequence>